<sequence>MLGVYFRTLLATVLMVAWRAACFRFHSQHMFAIYIYIFEGVYRLQSGRQLRGRCARHGGRLCWILPRPVPRVDSQHLKWMVESALVVVIIVKFSKTTVETFEALPMFSKLCCAGLVPLFLMVDVPYLLRPERLRTVATPITYRPVSVWGAR</sequence>
<keyword evidence="2" id="KW-1185">Reference proteome</keyword>
<name>F9W3A5_TRYCI</name>
<protein>
    <submittedName>
        <fullName evidence="1">WGS project CAEQ00000000 data, annotated contig 102</fullName>
    </submittedName>
</protein>
<dbReference type="AlphaFoldDB" id="F9W3A5"/>
<comment type="caution">
    <text evidence="1">The sequence shown here is derived from an EMBL/GenBank/DDBJ whole genome shotgun (WGS) entry which is preliminary data.</text>
</comment>
<reference evidence="1 2" key="2">
    <citation type="journal article" date="2012" name="Proc. Natl. Acad. Sci. U.S.A.">
        <title>Antigenic diversity is generated by distinct evolutionary mechanisms in African trypanosome species.</title>
        <authorList>
            <person name="Jackson A.P."/>
            <person name="Berry A."/>
            <person name="Aslett M."/>
            <person name="Allison H.C."/>
            <person name="Burton P."/>
            <person name="Vavrova-Anderson J."/>
            <person name="Brown R."/>
            <person name="Browne H."/>
            <person name="Corton N."/>
            <person name="Hauser H."/>
            <person name="Gamble J."/>
            <person name="Gilderthorp R."/>
            <person name="Marcello L."/>
            <person name="McQuillan J."/>
            <person name="Otto T.D."/>
            <person name="Quail M.A."/>
            <person name="Sanders M.J."/>
            <person name="van Tonder A."/>
            <person name="Ginger M.L."/>
            <person name="Field M.C."/>
            <person name="Barry J.D."/>
            <person name="Hertz-Fowler C."/>
            <person name="Berriman M."/>
        </authorList>
    </citation>
    <scope>NUCLEOTIDE SEQUENCE [LARGE SCALE GENOMIC DNA]</scope>
    <source>
        <strain evidence="1 2">IL3000</strain>
    </source>
</reference>
<reference evidence="2" key="1">
    <citation type="submission" date="2011-07" db="EMBL/GenBank/DDBJ databases">
        <title>Divergent evolution of antigenic variation in African trypanosomes.</title>
        <authorList>
            <person name="Jackson A.P."/>
            <person name="Berry A."/>
            <person name="Allison H.C."/>
            <person name="Burton P."/>
            <person name="Anderson J."/>
            <person name="Aslett M."/>
            <person name="Brown R."/>
            <person name="Corton N."/>
            <person name="Harris D."/>
            <person name="Hauser H."/>
            <person name="Gamble J."/>
            <person name="Gilderthorp R."/>
            <person name="McQuillan J."/>
            <person name="Quail M.A."/>
            <person name="Sanders M."/>
            <person name="Van Tonder A."/>
            <person name="Ginger M.L."/>
            <person name="Donelson J.E."/>
            <person name="Field M.C."/>
            <person name="Barry J.D."/>
            <person name="Berriman M."/>
            <person name="Hertz-Fowler C."/>
        </authorList>
    </citation>
    <scope>NUCLEOTIDE SEQUENCE [LARGE SCALE GENOMIC DNA]</scope>
    <source>
        <strain evidence="2">IL3000</strain>
    </source>
</reference>
<evidence type="ECO:0000313" key="2">
    <source>
        <dbReference type="Proteomes" id="UP000000702"/>
    </source>
</evidence>
<accession>F9W3A5</accession>
<organism evidence="1 2">
    <name type="scientific">Trypanosoma congolense (strain IL3000)</name>
    <dbReference type="NCBI Taxonomy" id="1068625"/>
    <lineage>
        <taxon>Eukaryota</taxon>
        <taxon>Discoba</taxon>
        <taxon>Euglenozoa</taxon>
        <taxon>Kinetoplastea</taxon>
        <taxon>Metakinetoplastina</taxon>
        <taxon>Trypanosomatida</taxon>
        <taxon>Trypanosomatidae</taxon>
        <taxon>Trypanosoma</taxon>
        <taxon>Nannomonas</taxon>
    </lineage>
</organism>
<gene>
    <name evidence="1" type="ORF">TCIL3000_0_02820</name>
</gene>
<dbReference type="VEuPathDB" id="TriTrypDB:TcIL3000_0_02820"/>
<dbReference type="Proteomes" id="UP000000702">
    <property type="component" value="Unassembled WGS sequence"/>
</dbReference>
<evidence type="ECO:0000313" key="1">
    <source>
        <dbReference type="EMBL" id="CCD11614.1"/>
    </source>
</evidence>
<proteinExistence type="predicted"/>
<dbReference type="EMBL" id="CAEQ01000381">
    <property type="protein sequence ID" value="CCD11614.1"/>
    <property type="molecule type" value="Genomic_DNA"/>
</dbReference>